<evidence type="ECO:0000313" key="8">
    <source>
        <dbReference type="Proteomes" id="UP000019373"/>
    </source>
</evidence>
<evidence type="ECO:0000256" key="3">
    <source>
        <dbReference type="PROSITE-ProRule" id="PRU00023"/>
    </source>
</evidence>
<dbReference type="RefSeq" id="XP_007803096.1">
    <property type="nucleotide sequence ID" value="XM_007804905.1"/>
</dbReference>
<feature type="domain" description="GPI inositol-deacylase winged helix" evidence="5">
    <location>
        <begin position="558"/>
        <end position="661"/>
    </location>
</feature>
<dbReference type="Pfam" id="PF24883">
    <property type="entry name" value="NPHP3_N"/>
    <property type="match status" value="1"/>
</dbReference>
<dbReference type="InterPro" id="IPR002110">
    <property type="entry name" value="Ankyrin_rpt"/>
</dbReference>
<organism evidence="7 8">
    <name type="scientific">Endocarpon pusillum (strain Z07020 / HMAS-L-300199)</name>
    <name type="common">Lichen-forming fungus</name>
    <dbReference type="NCBI Taxonomy" id="1263415"/>
    <lineage>
        <taxon>Eukaryota</taxon>
        <taxon>Fungi</taxon>
        <taxon>Dikarya</taxon>
        <taxon>Ascomycota</taxon>
        <taxon>Pezizomycotina</taxon>
        <taxon>Eurotiomycetes</taxon>
        <taxon>Chaetothyriomycetidae</taxon>
        <taxon>Verrucariales</taxon>
        <taxon>Verrucariaceae</taxon>
        <taxon>Endocarpon</taxon>
    </lineage>
</organism>
<dbReference type="Proteomes" id="UP000019373">
    <property type="component" value="Unassembled WGS sequence"/>
</dbReference>
<name>U1HQC0_ENDPU</name>
<dbReference type="PROSITE" id="PS50088">
    <property type="entry name" value="ANK_REPEAT"/>
    <property type="match status" value="3"/>
</dbReference>
<feature type="repeat" description="ANK" evidence="3">
    <location>
        <begin position="907"/>
        <end position="930"/>
    </location>
</feature>
<dbReference type="PANTHER" id="PTHR10039">
    <property type="entry name" value="AMELOGENIN"/>
    <property type="match status" value="1"/>
</dbReference>
<dbReference type="InterPro" id="IPR029058">
    <property type="entry name" value="AB_hydrolase_fold"/>
</dbReference>
<keyword evidence="8" id="KW-1185">Reference proteome</keyword>
<sequence>MSRKLAQDGNSPDPSARFAWLRDFLPEDIPNARVMAFNHNTGWETNALSKSLSHYGDDLLRALQRVRQTDEEKSRPIIFIGHSFGGLVIKQALVTASGSRADGFYRTVTKNTQGFIFLGTPHKGARLTVIGKVMSLFGHWKGSSTSLLELIDSKSCINQELHKSFMRLLIEGCVAQNTVCVFETVKESLFGFPITHVVDESSAAIDGSERIGFEKPHRELQRFDSRQDENYQDILVYIRKWVEHSEEKVLAGRTEMTKEQQDCLQSLAFPEMNLRGNEIKEEASQTCEWLLKHEYFTDWLRQDQALLWIKGKPGAGKSTLLKYALREGKSQASREKLVVASFFFHGRGAPIQKTAIGLFRSLLHQILGQMPELLFDFTSIWKKRCETEGRPGERWEWHETELREFLEDAIPRLSKPYSIRIYVDALDECGQEVARDLIFHFQHLISKVPAEAKTSLKLCFSCRHYPIKDYGLTICVEDENNQDIRRYVRHEIKTGFSDPVQAEELETQIVQKASGIFQWVVLVVSIVLTTHSQGKNFKFIRKKLQEIPPELESLYEEILKGIDNKDLPQSLQLMQWICFAFTPLSLDELRFAMAVDADSPYTSLRELYERSTDYAETSEQMEMKVKHLSRGLVEVKEHQQRRVPQFIHQSVKDYLMQSGLQKLDSSSKYSVTGSAHFRLSRSCVRYLKMEEVIDYEYGKEEERQNVEHQLPFIRYATREWLLHAEKVEAEGICQNDLLVLFQWPTSEILDCWTRYDRKLISLYYCPRHYEDSTLLHIAAAHGLFSVVVAIIASEGTFDINSRDKEGRTPLSWAAGQGHETIVTLLVKQKGIDVNSEDLHGDTPLVWAAEEGREAVVKLLMRHKNVEVNSRNKYGRSPLSYAAEGGYEAVVKLSIEREDVEVDSRDEDGRSPLSYTAQAGQETVVKLLIEREDVEVDSRDVGGQSSLSWAAKWGNTAIVKLLIEREDVEVDSRDRDGRSPLSLAAEYGELEVVKLLVDREDVDTFSKDNNGQTPQDWAARYGRKKVVQLLESYKSTE</sequence>
<accession>U1HQC0</accession>
<evidence type="ECO:0000256" key="2">
    <source>
        <dbReference type="ARBA" id="ARBA00022737"/>
    </source>
</evidence>
<dbReference type="GeneID" id="19240279"/>
<dbReference type="EMBL" id="KE721227">
    <property type="protein sequence ID" value="ERF71274.1"/>
    <property type="molecule type" value="Genomic_DNA"/>
</dbReference>
<dbReference type="Gene3D" id="1.25.40.20">
    <property type="entry name" value="Ankyrin repeat-containing domain"/>
    <property type="match status" value="2"/>
</dbReference>
<dbReference type="SUPFAM" id="SSF48403">
    <property type="entry name" value="Ankyrin repeat"/>
    <property type="match status" value="1"/>
</dbReference>
<proteinExistence type="inferred from homology"/>
<keyword evidence="3" id="KW-0040">ANK repeat</keyword>
<reference evidence="8" key="1">
    <citation type="journal article" date="2014" name="BMC Genomics">
        <title>Genome characteristics reveal the impact of lichenization on lichen-forming fungus Endocarpon pusillum Hedwig (Verrucariales, Ascomycota).</title>
        <authorList>
            <person name="Wang Y.-Y."/>
            <person name="Liu B."/>
            <person name="Zhang X.-Y."/>
            <person name="Zhou Q.-M."/>
            <person name="Zhang T."/>
            <person name="Li H."/>
            <person name="Yu Y.-F."/>
            <person name="Zhang X.-L."/>
            <person name="Hao X.-Y."/>
            <person name="Wang M."/>
            <person name="Wang L."/>
            <person name="Wei J.-C."/>
        </authorList>
    </citation>
    <scope>NUCLEOTIDE SEQUENCE [LARGE SCALE GENOMIC DNA]</scope>
    <source>
        <strain evidence="8">Z07020 / HMAS-L-300199</strain>
    </source>
</reference>
<dbReference type="PANTHER" id="PTHR10039:SF5">
    <property type="entry name" value="NACHT DOMAIN-CONTAINING PROTEIN"/>
    <property type="match status" value="1"/>
</dbReference>
<dbReference type="InterPro" id="IPR007751">
    <property type="entry name" value="DUF676_lipase-like"/>
</dbReference>
<dbReference type="InterPro" id="IPR027417">
    <property type="entry name" value="P-loop_NTPase"/>
</dbReference>
<gene>
    <name evidence="7" type="ORF">EPUS_05326</name>
</gene>
<dbReference type="InterPro" id="IPR056884">
    <property type="entry name" value="NPHP3-like_N"/>
</dbReference>
<dbReference type="OMA" id="GVFMWAH"/>
<dbReference type="eggNOG" id="KOG2029">
    <property type="taxonomic scope" value="Eukaryota"/>
</dbReference>
<feature type="repeat" description="ANK" evidence="3">
    <location>
        <begin position="975"/>
        <end position="998"/>
    </location>
</feature>
<evidence type="ECO:0000313" key="7">
    <source>
        <dbReference type="EMBL" id="ERF71274.1"/>
    </source>
</evidence>
<evidence type="ECO:0000259" key="5">
    <source>
        <dbReference type="Pfam" id="PF22939"/>
    </source>
</evidence>
<dbReference type="InterPro" id="IPR036770">
    <property type="entry name" value="Ankyrin_rpt-contain_sf"/>
</dbReference>
<dbReference type="Pfam" id="PF05057">
    <property type="entry name" value="DUF676"/>
    <property type="match status" value="1"/>
</dbReference>
<dbReference type="Pfam" id="PF12796">
    <property type="entry name" value="Ank_2"/>
    <property type="match status" value="2"/>
</dbReference>
<dbReference type="PROSITE" id="PS50297">
    <property type="entry name" value="ANK_REP_REGION"/>
    <property type="match status" value="3"/>
</dbReference>
<protein>
    <submittedName>
        <fullName evidence="7">Uncharacterized protein</fullName>
    </submittedName>
</protein>
<dbReference type="Gene3D" id="3.40.50.1820">
    <property type="entry name" value="alpha/beta hydrolase"/>
    <property type="match status" value="1"/>
</dbReference>
<dbReference type="Pfam" id="PF22939">
    <property type="entry name" value="WHD_GPIID"/>
    <property type="match status" value="1"/>
</dbReference>
<dbReference type="Gene3D" id="3.40.50.300">
    <property type="entry name" value="P-loop containing nucleotide triphosphate hydrolases"/>
    <property type="match status" value="1"/>
</dbReference>
<dbReference type="SUPFAM" id="SSF52540">
    <property type="entry name" value="P-loop containing nucleoside triphosphate hydrolases"/>
    <property type="match status" value="1"/>
</dbReference>
<evidence type="ECO:0000256" key="1">
    <source>
        <dbReference type="ARBA" id="ARBA00007920"/>
    </source>
</evidence>
<dbReference type="SUPFAM" id="SSF53474">
    <property type="entry name" value="alpha/beta-Hydrolases"/>
    <property type="match status" value="1"/>
</dbReference>
<dbReference type="AlphaFoldDB" id="U1HQC0"/>
<feature type="repeat" description="ANK" evidence="3">
    <location>
        <begin position="805"/>
        <end position="838"/>
    </location>
</feature>
<dbReference type="Pfam" id="PF00023">
    <property type="entry name" value="Ank"/>
    <property type="match status" value="1"/>
</dbReference>
<keyword evidence="2" id="KW-0677">Repeat</keyword>
<dbReference type="OrthoDB" id="194358at2759"/>
<evidence type="ECO:0000259" key="4">
    <source>
        <dbReference type="Pfam" id="PF05057"/>
    </source>
</evidence>
<dbReference type="HOGENOM" id="CLU_000288_34_1_1"/>
<evidence type="ECO:0000259" key="6">
    <source>
        <dbReference type="Pfam" id="PF24883"/>
    </source>
</evidence>
<dbReference type="SMART" id="SM00248">
    <property type="entry name" value="ANK"/>
    <property type="match status" value="8"/>
</dbReference>
<feature type="domain" description="DUF676" evidence="4">
    <location>
        <begin position="63"/>
        <end position="129"/>
    </location>
</feature>
<dbReference type="InterPro" id="IPR054471">
    <property type="entry name" value="GPIID_WHD"/>
</dbReference>
<feature type="domain" description="Nephrocystin 3-like N-terminal" evidence="6">
    <location>
        <begin position="285"/>
        <end position="463"/>
    </location>
</feature>
<dbReference type="eggNOG" id="KOG0504">
    <property type="taxonomic scope" value="Eukaryota"/>
</dbReference>
<comment type="similarity">
    <text evidence="1">Belongs to the putative lipase ROG1 family.</text>
</comment>